<name>A0A5E5P1G3_9BURK</name>
<dbReference type="EMBL" id="CABPSX010000002">
    <property type="protein sequence ID" value="VVG70392.1"/>
    <property type="molecule type" value="Genomic_DNA"/>
</dbReference>
<evidence type="ECO:0000313" key="2">
    <source>
        <dbReference type="EMBL" id="VVG70392.1"/>
    </source>
</evidence>
<dbReference type="RefSeq" id="WP_150728529.1">
    <property type="nucleotide sequence ID" value="NZ_CABPSX010000002.1"/>
</dbReference>
<sequence>MAMQNRVLGTPYARRPIDPIAVQASAARSVSIPMPPHGVPYNYYAAAYLLAVQTANQRGAVLALDLVRKAHTVDLLGMALLGDLAAGEMVEVRETLSSPLAVEHLHRVRYHQDDQGGAFVAFKDLTPLHVVALHGLAKFVRPLLKAGVNPRARTACGKTARDLAERRGHHAVVKALTARGA</sequence>
<keyword evidence="1" id="KW-0040">ANK repeat</keyword>
<organism evidence="2 3">
    <name type="scientific">Pandoraea apista</name>
    <dbReference type="NCBI Taxonomy" id="93218"/>
    <lineage>
        <taxon>Bacteria</taxon>
        <taxon>Pseudomonadati</taxon>
        <taxon>Pseudomonadota</taxon>
        <taxon>Betaproteobacteria</taxon>
        <taxon>Burkholderiales</taxon>
        <taxon>Burkholderiaceae</taxon>
        <taxon>Pandoraea</taxon>
    </lineage>
</organism>
<evidence type="ECO:0000256" key="1">
    <source>
        <dbReference type="PROSITE-ProRule" id="PRU00023"/>
    </source>
</evidence>
<dbReference type="AlphaFoldDB" id="A0A5E5P1G3"/>
<dbReference type="Gene3D" id="1.25.40.20">
    <property type="entry name" value="Ankyrin repeat-containing domain"/>
    <property type="match status" value="1"/>
</dbReference>
<reference evidence="2 3" key="1">
    <citation type="submission" date="2019-08" db="EMBL/GenBank/DDBJ databases">
        <authorList>
            <person name="Peeters C."/>
        </authorList>
    </citation>
    <scope>NUCLEOTIDE SEQUENCE [LARGE SCALE GENOMIC DNA]</scope>
    <source>
        <strain evidence="2 3">LMG 18089</strain>
    </source>
</reference>
<evidence type="ECO:0000313" key="3">
    <source>
        <dbReference type="Proteomes" id="UP000364291"/>
    </source>
</evidence>
<dbReference type="InterPro" id="IPR002110">
    <property type="entry name" value="Ankyrin_rpt"/>
</dbReference>
<accession>A0A5E5P1G3</accession>
<dbReference type="Pfam" id="PF13857">
    <property type="entry name" value="Ank_5"/>
    <property type="match status" value="1"/>
</dbReference>
<dbReference type="Proteomes" id="UP000364291">
    <property type="component" value="Unassembled WGS sequence"/>
</dbReference>
<dbReference type="SUPFAM" id="SSF48403">
    <property type="entry name" value="Ankyrin repeat"/>
    <property type="match status" value="1"/>
</dbReference>
<dbReference type="InterPro" id="IPR036770">
    <property type="entry name" value="Ankyrin_rpt-contain_sf"/>
</dbReference>
<dbReference type="OrthoDB" id="9133589at2"/>
<feature type="repeat" description="ANK" evidence="1">
    <location>
        <begin position="123"/>
        <end position="155"/>
    </location>
</feature>
<dbReference type="PROSITE" id="PS50088">
    <property type="entry name" value="ANK_REPEAT"/>
    <property type="match status" value="1"/>
</dbReference>
<proteinExistence type="predicted"/>
<protein>
    <submittedName>
        <fullName evidence="2">Uncharacterized protein</fullName>
    </submittedName>
</protein>
<gene>
    <name evidence="2" type="ORF">PAP18089_01352</name>
</gene>